<dbReference type="Pfam" id="PF19291">
    <property type="entry name" value="TREH_N"/>
    <property type="match status" value="1"/>
</dbReference>
<dbReference type="GO" id="GO:0004805">
    <property type="term" value="F:trehalose-phosphatase activity"/>
    <property type="evidence" value="ECO:0007669"/>
    <property type="project" value="UniProtKB-EC"/>
</dbReference>
<protein>
    <submittedName>
        <fullName evidence="3">Trehalose-phosphatase</fullName>
        <ecNumber evidence="3">3.1.3.12</ecNumber>
    </submittedName>
</protein>
<reference evidence="3" key="1">
    <citation type="submission" date="2022-08" db="EMBL/GenBank/DDBJ databases">
        <title>Genome analysis of Corynebacteriales strain.</title>
        <authorList>
            <person name="Lee S.D."/>
        </authorList>
    </citation>
    <scope>NUCLEOTIDE SEQUENCE</scope>
    <source>
        <strain evidence="3">D3-21</strain>
    </source>
</reference>
<dbReference type="RefSeq" id="WP_277831350.1">
    <property type="nucleotide sequence ID" value="NZ_JAAIVF010000002.1"/>
</dbReference>
<dbReference type="Pfam" id="PF00723">
    <property type="entry name" value="Glyco_hydro_15"/>
    <property type="match status" value="1"/>
</dbReference>
<dbReference type="InterPro" id="IPR045582">
    <property type="entry name" value="Trehalase-like_N"/>
</dbReference>
<dbReference type="InterPro" id="IPR008928">
    <property type="entry name" value="6-hairpin_glycosidase_sf"/>
</dbReference>
<dbReference type="Gene3D" id="1.50.10.10">
    <property type="match status" value="1"/>
</dbReference>
<gene>
    <name evidence="3" type="primary">otsB</name>
    <name evidence="3" type="ORF">NVS88_21560</name>
</gene>
<keyword evidence="4" id="KW-1185">Reference proteome</keyword>
<dbReference type="InterPro" id="IPR023214">
    <property type="entry name" value="HAD_sf"/>
</dbReference>
<dbReference type="GO" id="GO:0005992">
    <property type="term" value="P:trehalose biosynthetic process"/>
    <property type="evidence" value="ECO:0007669"/>
    <property type="project" value="InterPro"/>
</dbReference>
<proteinExistence type="predicted"/>
<dbReference type="SUPFAM" id="SSF56784">
    <property type="entry name" value="HAD-like"/>
    <property type="match status" value="1"/>
</dbReference>
<feature type="domain" description="Trehalase-like N-terminal" evidence="2">
    <location>
        <begin position="251"/>
        <end position="461"/>
    </location>
</feature>
<dbReference type="NCBIfam" id="TIGR00685">
    <property type="entry name" value="T6PP"/>
    <property type="match status" value="1"/>
</dbReference>
<dbReference type="Pfam" id="PF02358">
    <property type="entry name" value="Trehalose_PPase"/>
    <property type="match status" value="1"/>
</dbReference>
<dbReference type="AlphaFoldDB" id="A0A9X4M5C6"/>
<dbReference type="InterPro" id="IPR012341">
    <property type="entry name" value="6hp_glycosidase-like_sf"/>
</dbReference>
<feature type="domain" description="GH15-like" evidence="1">
    <location>
        <begin position="477"/>
        <end position="842"/>
    </location>
</feature>
<dbReference type="Proteomes" id="UP001152755">
    <property type="component" value="Unassembled WGS sequence"/>
</dbReference>
<keyword evidence="3" id="KW-0378">Hydrolase</keyword>
<dbReference type="EMBL" id="JANRHA010000025">
    <property type="protein sequence ID" value="MDG3017147.1"/>
    <property type="molecule type" value="Genomic_DNA"/>
</dbReference>
<accession>A0A9X4M5C6</accession>
<organism evidence="3 4">
    <name type="scientific">Speluncibacter jeojiensis</name>
    <dbReference type="NCBI Taxonomy" id="2710754"/>
    <lineage>
        <taxon>Bacteria</taxon>
        <taxon>Bacillati</taxon>
        <taxon>Actinomycetota</taxon>
        <taxon>Actinomycetes</taxon>
        <taxon>Mycobacteriales</taxon>
        <taxon>Speluncibacteraceae</taxon>
        <taxon>Speluncibacter</taxon>
    </lineage>
</organism>
<name>A0A9X4M5C6_9ACTN</name>
<dbReference type="Gene3D" id="3.30.70.1020">
    <property type="entry name" value="Trehalose-6-phosphate phosphatase related protein, domain 2"/>
    <property type="match status" value="1"/>
</dbReference>
<dbReference type="EC" id="3.1.3.12" evidence="3"/>
<dbReference type="GO" id="GO:0004553">
    <property type="term" value="F:hydrolase activity, hydrolyzing O-glycosyl compounds"/>
    <property type="evidence" value="ECO:0007669"/>
    <property type="project" value="TreeGrafter"/>
</dbReference>
<comment type="caution">
    <text evidence="3">The sequence shown here is derived from an EMBL/GenBank/DDBJ whole genome shotgun (WGS) entry which is preliminary data.</text>
</comment>
<evidence type="ECO:0000259" key="1">
    <source>
        <dbReference type="Pfam" id="PF00723"/>
    </source>
</evidence>
<dbReference type="PANTHER" id="PTHR31616:SF0">
    <property type="entry name" value="GLUCAN 1,4-ALPHA-GLUCOSIDASE"/>
    <property type="match status" value="1"/>
</dbReference>
<dbReference type="InterPro" id="IPR036412">
    <property type="entry name" value="HAD-like_sf"/>
</dbReference>
<evidence type="ECO:0000259" key="2">
    <source>
        <dbReference type="Pfam" id="PF19291"/>
    </source>
</evidence>
<dbReference type="CDD" id="cd01627">
    <property type="entry name" value="HAD_TPP"/>
    <property type="match status" value="1"/>
</dbReference>
<dbReference type="SUPFAM" id="SSF48208">
    <property type="entry name" value="Six-hairpin glycosidases"/>
    <property type="match status" value="1"/>
</dbReference>
<dbReference type="InterPro" id="IPR011613">
    <property type="entry name" value="GH15-like"/>
</dbReference>
<dbReference type="NCBIfam" id="TIGR01484">
    <property type="entry name" value="HAD-SF-IIB"/>
    <property type="match status" value="1"/>
</dbReference>
<dbReference type="Gene3D" id="3.40.50.1000">
    <property type="entry name" value="HAD superfamily/HAD-like"/>
    <property type="match status" value="1"/>
</dbReference>
<evidence type="ECO:0000313" key="4">
    <source>
        <dbReference type="Proteomes" id="UP001152755"/>
    </source>
</evidence>
<dbReference type="InterPro" id="IPR003337">
    <property type="entry name" value="Trehalose_PPase"/>
</dbReference>
<dbReference type="PANTHER" id="PTHR31616">
    <property type="entry name" value="TREHALASE"/>
    <property type="match status" value="1"/>
</dbReference>
<dbReference type="InterPro" id="IPR006379">
    <property type="entry name" value="HAD-SF_hydro_IIB"/>
</dbReference>
<sequence>MTVQDLPVELRRALAAVAKTPRLLVASDYDGTVASIVSNPSDAHPHPESVRALRSLASLPGTTAAVISGRALRDLATLSRLPAEVHLVGSHGSEFDIGFVHEIDSAARELLEQITAELGVIADQSPGVTIETKPASVALHVRNSGQETADAALDKVRVGAATWPGVQVTEGKAVIELAVVSTDKGRALDILRHQEGASAAVFIGDDVTDEKAFRRLHGPDLGIKVGEGPSRAEYRVDTPDDVAAALAFLVEERRTWLLGASATPIERLTMLASPNAVALVTPDATLTWLCHPEPDSAAIFAHLLGGNDAGHFSIEPQRTGLPLSQKYVDGTMTVETRWASLLVTDYLPHDVESGRTDLTRVVSGSAKAIATFAPRPEFGQVQVQLLPDDEGLLVFGTNDPMVLRSPGVQWEIVSDGVQQTAHAVLDPTGGPIVLEMRCGTDDTAPCALPEEARRAASESHWRDWVDGLTLPPLKPSLMKRSALTLRGLVHNDTGAILAAATTSLPEDIGGVRNWDYRYCWLRDAALTASALVSVGSLEEAEGYLTWLHGVLETLPGPERLHPLYTLQGGGLPPEAVIDSLPGYAGSRPVRVGNAANQQVQLDVFGPVVDLVCSLSHAREEAGSADPLTDQDWGMVLAMASAVEQRWSEPDNGIWEIRGAPRHHVYSKVMCWLTVDRAITLATKFGREVEPGWSALRDEIAAEVLERGWSEEAHSFTAAYDGVDLDAATLHIGLSGLIDPADERFAATVTATEAVLRSGSTVYRYHHDDGLPGGEGGFHLCAAWLVEAYLLTGQRSQADALFDQLVHAAGPTGLLAEEYDPVAERSLGNHPQAYSHLGLLRCAQLLSAAG</sequence>
<evidence type="ECO:0000313" key="3">
    <source>
        <dbReference type="EMBL" id="MDG3017147.1"/>
    </source>
</evidence>